<sequence length="66" mass="6839">MALEQISHDPGVAHGVPFVTGTNVPVAVVNALLSEGLSPTEIVARHPSITVDDVDACAEYSRNGGR</sequence>
<dbReference type="InterPro" id="IPR009057">
    <property type="entry name" value="Homeodomain-like_sf"/>
</dbReference>
<dbReference type="InterPro" id="IPR036388">
    <property type="entry name" value="WH-like_DNA-bd_sf"/>
</dbReference>
<protein>
    <submittedName>
        <fullName evidence="1">Uncharacterized protein (DUF433 family)</fullName>
    </submittedName>
</protein>
<evidence type="ECO:0000313" key="1">
    <source>
        <dbReference type="EMBL" id="MBB4674770.1"/>
    </source>
</evidence>
<dbReference type="InterPro" id="IPR007367">
    <property type="entry name" value="DUF433"/>
</dbReference>
<dbReference type="PANTHER" id="PTHR34849:SF3">
    <property type="entry name" value="SSR2962 PROTEIN"/>
    <property type="match status" value="1"/>
</dbReference>
<dbReference type="Pfam" id="PF04255">
    <property type="entry name" value="DUF433"/>
    <property type="match status" value="1"/>
</dbReference>
<proteinExistence type="predicted"/>
<dbReference type="EMBL" id="JACHMH010000001">
    <property type="protein sequence ID" value="MBB4674770.1"/>
    <property type="molecule type" value="Genomic_DNA"/>
</dbReference>
<name>A0A7W7C582_9PSEU</name>
<gene>
    <name evidence="1" type="ORF">HNR67_000888</name>
</gene>
<keyword evidence="2" id="KW-1185">Reference proteome</keyword>
<accession>A0A7W7C582</accession>
<evidence type="ECO:0000313" key="2">
    <source>
        <dbReference type="Proteomes" id="UP000533598"/>
    </source>
</evidence>
<comment type="caution">
    <text evidence="1">The sequence shown here is derived from an EMBL/GenBank/DDBJ whole genome shotgun (WGS) entry which is preliminary data.</text>
</comment>
<dbReference type="Proteomes" id="UP000533598">
    <property type="component" value="Unassembled WGS sequence"/>
</dbReference>
<dbReference type="SUPFAM" id="SSF46689">
    <property type="entry name" value="Homeodomain-like"/>
    <property type="match status" value="1"/>
</dbReference>
<reference evidence="1 2" key="1">
    <citation type="submission" date="2020-08" db="EMBL/GenBank/DDBJ databases">
        <title>Sequencing the genomes of 1000 actinobacteria strains.</title>
        <authorList>
            <person name="Klenk H.-P."/>
        </authorList>
    </citation>
    <scope>NUCLEOTIDE SEQUENCE [LARGE SCALE GENOMIC DNA]</scope>
    <source>
        <strain evidence="1 2">DSM 44230</strain>
    </source>
</reference>
<dbReference type="RefSeq" id="WP_185000851.1">
    <property type="nucleotide sequence ID" value="NZ_BAAAUI010000024.1"/>
</dbReference>
<organism evidence="1 2">
    <name type="scientific">Crossiella cryophila</name>
    <dbReference type="NCBI Taxonomy" id="43355"/>
    <lineage>
        <taxon>Bacteria</taxon>
        <taxon>Bacillati</taxon>
        <taxon>Actinomycetota</taxon>
        <taxon>Actinomycetes</taxon>
        <taxon>Pseudonocardiales</taxon>
        <taxon>Pseudonocardiaceae</taxon>
        <taxon>Crossiella</taxon>
    </lineage>
</organism>
<dbReference type="Gene3D" id="1.10.10.10">
    <property type="entry name" value="Winged helix-like DNA-binding domain superfamily/Winged helix DNA-binding domain"/>
    <property type="match status" value="1"/>
</dbReference>
<dbReference type="PANTHER" id="PTHR34849">
    <property type="entry name" value="SSL5025 PROTEIN"/>
    <property type="match status" value="1"/>
</dbReference>
<dbReference type="AlphaFoldDB" id="A0A7W7C582"/>